<feature type="domain" description="Acyl-CoA dehydrogenase/oxidase N-terminal" evidence="8">
    <location>
        <begin position="11"/>
        <end position="121"/>
    </location>
</feature>
<keyword evidence="10" id="KW-1185">Reference proteome</keyword>
<dbReference type="Pfam" id="PF00441">
    <property type="entry name" value="Acyl-CoA_dh_1"/>
    <property type="match status" value="1"/>
</dbReference>
<protein>
    <submittedName>
        <fullName evidence="9">Acyl-CoA/acyl-ACP dehydrogenase</fullName>
    </submittedName>
</protein>
<dbReference type="EMBL" id="JAAGWZ010000002">
    <property type="protein sequence ID" value="NEM91106.1"/>
    <property type="molecule type" value="Genomic_DNA"/>
</dbReference>
<reference evidence="9 10" key="1">
    <citation type="journal article" date="2014" name="Int. J. Syst. Evol. Microbiol.">
        <title>Description of Galbitalea soli gen. nov., sp. nov., and Frondihabitans sucicola sp. nov.</title>
        <authorList>
            <person name="Kim S.J."/>
            <person name="Lim J.M."/>
            <person name="Ahn J.H."/>
            <person name="Weon H.Y."/>
            <person name="Hamada M."/>
            <person name="Suzuki K."/>
            <person name="Ahn T.Y."/>
            <person name="Kwon S.W."/>
        </authorList>
    </citation>
    <scope>NUCLEOTIDE SEQUENCE [LARGE SCALE GENOMIC DNA]</scope>
    <source>
        <strain evidence="9 10">NBRC 108727</strain>
    </source>
</reference>
<dbReference type="PANTHER" id="PTHR43884">
    <property type="entry name" value="ACYL-COA DEHYDROGENASE"/>
    <property type="match status" value="1"/>
</dbReference>
<evidence type="ECO:0000256" key="4">
    <source>
        <dbReference type="ARBA" id="ARBA00022827"/>
    </source>
</evidence>
<sequence>MTSGVPVEFDDEDQAFSERVATFAQPFAADYLEMAKSTEFPWSAGRALAAEGLLGLGTSVEYGGAGPTSYVRLGILQEQLSLQNFYLAQFAYTCNMMAPLLEHHLQSPDRASWIRGLVRGEHVISIGVTEPDAGGDAAALSTTARRVADGWIIDGQKVSISFAPHAVAVLVLARVDDAGITAFLVPFDSSGVSRVTIEDSGWKPIGRSRITLDGVKVADAMRVGPVGGSFRLVLNQIDHGRSIIGLMANGVARSALDASIVFAKSRAAFGRNIGKFQGVSFPIVEAYTQLEAARWLSYRALSLADLGRRFSREASMSKHFAVESALEAIRVAVLTHGHQGFSEESPFQAMLRDVSGLQIGEGTPQIQKIVVARDLFGREYV</sequence>
<dbReference type="RefSeq" id="WP_163472794.1">
    <property type="nucleotide sequence ID" value="NZ_JAAGWZ010000002.1"/>
</dbReference>
<dbReference type="InterPro" id="IPR037069">
    <property type="entry name" value="AcylCoA_DH/ox_N_sf"/>
</dbReference>
<dbReference type="PANTHER" id="PTHR43884:SF37">
    <property type="entry name" value="ACYL-COA DEHYDROGENASE"/>
    <property type="match status" value="1"/>
</dbReference>
<dbReference type="InterPro" id="IPR009100">
    <property type="entry name" value="AcylCoA_DH/oxidase_NM_dom_sf"/>
</dbReference>
<dbReference type="Gene3D" id="2.40.110.10">
    <property type="entry name" value="Butyryl-CoA Dehydrogenase, subunit A, domain 2"/>
    <property type="match status" value="1"/>
</dbReference>
<evidence type="ECO:0000256" key="5">
    <source>
        <dbReference type="RuleBase" id="RU362125"/>
    </source>
</evidence>
<comment type="caution">
    <text evidence="9">The sequence shown here is derived from an EMBL/GenBank/DDBJ whole genome shotgun (WGS) entry which is preliminary data.</text>
</comment>
<evidence type="ECO:0000256" key="2">
    <source>
        <dbReference type="ARBA" id="ARBA00009347"/>
    </source>
</evidence>
<dbReference type="GO" id="GO:0050660">
    <property type="term" value="F:flavin adenine dinucleotide binding"/>
    <property type="evidence" value="ECO:0007669"/>
    <property type="project" value="InterPro"/>
</dbReference>
<dbReference type="AlphaFoldDB" id="A0A7C9PMX1"/>
<dbReference type="SUPFAM" id="SSF56645">
    <property type="entry name" value="Acyl-CoA dehydrogenase NM domain-like"/>
    <property type="match status" value="1"/>
</dbReference>
<organism evidence="9 10">
    <name type="scientific">Galbitalea soli</name>
    <dbReference type="NCBI Taxonomy" id="1268042"/>
    <lineage>
        <taxon>Bacteria</taxon>
        <taxon>Bacillati</taxon>
        <taxon>Actinomycetota</taxon>
        <taxon>Actinomycetes</taxon>
        <taxon>Micrococcales</taxon>
        <taxon>Microbacteriaceae</taxon>
        <taxon>Galbitalea</taxon>
    </lineage>
</organism>
<comment type="similarity">
    <text evidence="2 5">Belongs to the acyl-CoA dehydrogenase family.</text>
</comment>
<dbReference type="Gene3D" id="1.20.140.10">
    <property type="entry name" value="Butyryl-CoA Dehydrogenase, subunit A, domain 3"/>
    <property type="match status" value="1"/>
</dbReference>
<dbReference type="InterPro" id="IPR006091">
    <property type="entry name" value="Acyl-CoA_Oxase/DH_mid-dom"/>
</dbReference>
<evidence type="ECO:0000259" key="8">
    <source>
        <dbReference type="Pfam" id="PF02771"/>
    </source>
</evidence>
<evidence type="ECO:0000259" key="6">
    <source>
        <dbReference type="Pfam" id="PF00441"/>
    </source>
</evidence>
<dbReference type="InterPro" id="IPR013786">
    <property type="entry name" value="AcylCoA_DH/ox_N"/>
</dbReference>
<dbReference type="InterPro" id="IPR046373">
    <property type="entry name" value="Acyl-CoA_Oxase/DH_mid-dom_sf"/>
</dbReference>
<name>A0A7C9PMX1_9MICO</name>
<accession>A0A7C9PMX1</accession>
<dbReference type="Gene3D" id="1.10.540.10">
    <property type="entry name" value="Acyl-CoA dehydrogenase/oxidase, N-terminal domain"/>
    <property type="match status" value="1"/>
</dbReference>
<gene>
    <name evidence="9" type="ORF">G3T37_07025</name>
</gene>
<dbReference type="Pfam" id="PF02770">
    <property type="entry name" value="Acyl-CoA_dh_M"/>
    <property type="match status" value="1"/>
</dbReference>
<keyword evidence="3 5" id="KW-0285">Flavoprotein</keyword>
<evidence type="ECO:0000256" key="1">
    <source>
        <dbReference type="ARBA" id="ARBA00001974"/>
    </source>
</evidence>
<evidence type="ECO:0000256" key="3">
    <source>
        <dbReference type="ARBA" id="ARBA00022630"/>
    </source>
</evidence>
<dbReference type="SUPFAM" id="SSF47203">
    <property type="entry name" value="Acyl-CoA dehydrogenase C-terminal domain-like"/>
    <property type="match status" value="1"/>
</dbReference>
<proteinExistence type="inferred from homology"/>
<dbReference type="GO" id="GO:0003995">
    <property type="term" value="F:acyl-CoA dehydrogenase activity"/>
    <property type="evidence" value="ECO:0007669"/>
    <property type="project" value="TreeGrafter"/>
</dbReference>
<feature type="domain" description="Acyl-CoA oxidase/dehydrogenase middle" evidence="7">
    <location>
        <begin position="126"/>
        <end position="214"/>
    </location>
</feature>
<evidence type="ECO:0000259" key="7">
    <source>
        <dbReference type="Pfam" id="PF02770"/>
    </source>
</evidence>
<comment type="cofactor">
    <cofactor evidence="1 5">
        <name>FAD</name>
        <dbReference type="ChEBI" id="CHEBI:57692"/>
    </cofactor>
</comment>
<evidence type="ECO:0000313" key="9">
    <source>
        <dbReference type="EMBL" id="NEM91106.1"/>
    </source>
</evidence>
<keyword evidence="5" id="KW-0560">Oxidoreductase</keyword>
<evidence type="ECO:0000313" key="10">
    <source>
        <dbReference type="Proteomes" id="UP000479756"/>
    </source>
</evidence>
<dbReference type="Pfam" id="PF02771">
    <property type="entry name" value="Acyl-CoA_dh_N"/>
    <property type="match status" value="1"/>
</dbReference>
<keyword evidence="4 5" id="KW-0274">FAD</keyword>
<dbReference type="InterPro" id="IPR036250">
    <property type="entry name" value="AcylCo_DH-like_C"/>
</dbReference>
<dbReference type="InterPro" id="IPR009075">
    <property type="entry name" value="AcylCo_DH/oxidase_C"/>
</dbReference>
<feature type="domain" description="Acyl-CoA dehydrogenase/oxidase C-terminal" evidence="6">
    <location>
        <begin position="230"/>
        <end position="375"/>
    </location>
</feature>
<dbReference type="Proteomes" id="UP000479756">
    <property type="component" value="Unassembled WGS sequence"/>
</dbReference>